<evidence type="ECO:0000313" key="2">
    <source>
        <dbReference type="EMBL" id="MFE3849303.1"/>
    </source>
</evidence>
<dbReference type="InterPro" id="IPR027417">
    <property type="entry name" value="P-loop_NTPase"/>
</dbReference>
<dbReference type="SUPFAM" id="SSF52540">
    <property type="entry name" value="P-loop containing nucleoside triphosphate hydrolases"/>
    <property type="match status" value="1"/>
</dbReference>
<comment type="caution">
    <text evidence="2">The sequence shown here is derived from an EMBL/GenBank/DDBJ whole genome shotgun (WGS) entry which is preliminary data.</text>
</comment>
<dbReference type="InterPro" id="IPR052934">
    <property type="entry name" value="Methyl-DNA_Rec/Restrict_Enz"/>
</dbReference>
<feature type="domain" description="AAA+ ATPase" evidence="1">
    <location>
        <begin position="395"/>
        <end position="674"/>
    </location>
</feature>
<protein>
    <submittedName>
        <fullName evidence="2">AAA family ATPase</fullName>
    </submittedName>
</protein>
<sequence>MKFYKISLGVTYIDNTNFNLLKKNNLITMGSGTLAKGQSKKTQYETFLNAEKGDLFYICRSNESIELIGMFIDNRPLHSIIKAHEDEWVDREYITIANANNSKTYNKTLDKWWAPKNLSTFIEIPSHELQLFEDEILIPAFDKKQNEIETLRKLALEKRKPTIEKYQKLQLFYDELSKNEISLFSKINSLGALELKKLYFEYNSKNNINSQPVVLLRSKIIEELIDNKIIDNASIALLKSQLEKDFDKNVYRAWTSNFRILYTLIFASDKFELEKFFNNLIKKIQKDLGITELTSKKLVHFDGAQNQGFHRIWFAIYNKTYKSQKIAKQLFFEINSGLSYGLLDYADKSNTKLHFTDHFDYDHIIQILKSYKEEILKDNSMEKAKVYELIDILSYKNQIILQGPPGTGKTRIADIIAKEMVMNNQTILNQTDTTKPDENINISPAIIKSFFKIGDKFTGKSNKEFEIISIDNNTISVKSETSKPWSPSYNKIIKSYNEELFNVPGRTGGFTTYEDAIAKHLKEKITFDNSILTSAIEDENSNFIQLVQFHPSYAYEDFVRGIVAKSDDKNNIKYSTEDKVLINIANDALRNPSNNYVLIIDEINRANLPSVLGELIYALEYRGKEVNSLYEIEGDPRIELPKNLYIIGTMNTADRSVGHIDYAIRRRFAFVDVLPEIEPVHHEIKETFIKISKLFVKNFTGIVNPASIENADTLASDFRAEDVWLGHSYFICKNEDGIDLEKADAEPILKMKMKYEVIPILKEYIKDGILNNNEVVKKVMSELISEYGM</sequence>
<dbReference type="Proteomes" id="UP001600039">
    <property type="component" value="Unassembled WGS sequence"/>
</dbReference>
<name>A0ABW6HQH9_9FLAO</name>
<reference evidence="2 3" key="1">
    <citation type="submission" date="2024-06" db="EMBL/GenBank/DDBJ databases">
        <title>Flavobacterium spp. isolated from glacier.</title>
        <authorList>
            <person name="Han D."/>
        </authorList>
    </citation>
    <scope>NUCLEOTIDE SEQUENCE [LARGE SCALE GENOMIC DNA]</scope>
    <source>
        <strain evidence="2 3">LB3P45</strain>
    </source>
</reference>
<proteinExistence type="predicted"/>
<evidence type="ECO:0000313" key="3">
    <source>
        <dbReference type="Proteomes" id="UP001600039"/>
    </source>
</evidence>
<dbReference type="InterPro" id="IPR003593">
    <property type="entry name" value="AAA+_ATPase"/>
</dbReference>
<accession>A0ABW6HQH9</accession>
<dbReference type="Pfam" id="PF07728">
    <property type="entry name" value="AAA_5"/>
    <property type="match status" value="1"/>
</dbReference>
<gene>
    <name evidence="2" type="ORF">ACFX5D_15160</name>
</gene>
<dbReference type="PANTHER" id="PTHR37291:SF1">
    <property type="entry name" value="TYPE IV METHYL-DIRECTED RESTRICTION ENZYME ECOKMCRB SUBUNIT"/>
    <property type="match status" value="1"/>
</dbReference>
<dbReference type="SMART" id="SM00382">
    <property type="entry name" value="AAA"/>
    <property type="match status" value="1"/>
</dbReference>
<dbReference type="RefSeq" id="WP_379859049.1">
    <property type="nucleotide sequence ID" value="NZ_JBHZQA010000013.1"/>
</dbReference>
<dbReference type="InterPro" id="IPR011704">
    <property type="entry name" value="ATPase_dyneun-rel_AAA"/>
</dbReference>
<keyword evidence="3" id="KW-1185">Reference proteome</keyword>
<dbReference type="Gene3D" id="3.40.50.300">
    <property type="entry name" value="P-loop containing nucleotide triphosphate hydrolases"/>
    <property type="match status" value="2"/>
</dbReference>
<organism evidence="2 3">
    <name type="scientific">Flavobacterium fructosi</name>
    <dbReference type="NCBI Taxonomy" id="3230416"/>
    <lineage>
        <taxon>Bacteria</taxon>
        <taxon>Pseudomonadati</taxon>
        <taxon>Bacteroidota</taxon>
        <taxon>Flavobacteriia</taxon>
        <taxon>Flavobacteriales</taxon>
        <taxon>Flavobacteriaceae</taxon>
        <taxon>Flavobacterium</taxon>
    </lineage>
</organism>
<evidence type="ECO:0000259" key="1">
    <source>
        <dbReference type="SMART" id="SM00382"/>
    </source>
</evidence>
<dbReference type="PANTHER" id="PTHR37291">
    <property type="entry name" value="5-METHYLCYTOSINE-SPECIFIC RESTRICTION ENZYME B"/>
    <property type="match status" value="1"/>
</dbReference>
<dbReference type="EMBL" id="JBHZQA010000013">
    <property type="protein sequence ID" value="MFE3849303.1"/>
    <property type="molecule type" value="Genomic_DNA"/>
</dbReference>